<evidence type="ECO:0000313" key="1">
    <source>
        <dbReference type="EMBL" id="MBT9145472.1"/>
    </source>
</evidence>
<gene>
    <name evidence="1" type="ORF">DDT42_01343</name>
</gene>
<organism evidence="1 2">
    <name type="scientific">Psychracetigena formicireducens</name>
    <dbReference type="NCBI Taxonomy" id="2986056"/>
    <lineage>
        <taxon>Bacteria</taxon>
        <taxon>Bacillati</taxon>
        <taxon>Candidatus Lithacetigenota</taxon>
        <taxon>Candidatus Psychracetigena</taxon>
    </lineage>
</organism>
<name>A0A9E2BH75_PSYF1</name>
<proteinExistence type="predicted"/>
<evidence type="ECO:0000313" key="2">
    <source>
        <dbReference type="Proteomes" id="UP000811545"/>
    </source>
</evidence>
<reference evidence="1 2" key="1">
    <citation type="journal article" date="2021" name="bioRxiv">
        <title>Unique metabolic strategies in Hadean analogues reveal hints for primordial physiology.</title>
        <authorList>
            <person name="Nobu M.K."/>
            <person name="Nakai R."/>
            <person name="Tamazawa S."/>
            <person name="Mori H."/>
            <person name="Toyoda A."/>
            <person name="Ijiri A."/>
            <person name="Suzuki S."/>
            <person name="Kurokawa K."/>
            <person name="Kamagata Y."/>
            <person name="Tamaki H."/>
        </authorList>
    </citation>
    <scope>NUCLEOTIDE SEQUENCE [LARGE SCALE GENOMIC DNA]</scope>
    <source>
        <strain evidence="1">BS525</strain>
    </source>
</reference>
<dbReference type="EMBL" id="QLTW01000098">
    <property type="protein sequence ID" value="MBT9145472.1"/>
    <property type="molecule type" value="Genomic_DNA"/>
</dbReference>
<accession>A0A9E2BH75</accession>
<dbReference type="AlphaFoldDB" id="A0A9E2BH75"/>
<dbReference type="Proteomes" id="UP000811545">
    <property type="component" value="Unassembled WGS sequence"/>
</dbReference>
<comment type="caution">
    <text evidence="1">The sequence shown here is derived from an EMBL/GenBank/DDBJ whole genome shotgun (WGS) entry which is preliminary data.</text>
</comment>
<protein>
    <submittedName>
        <fullName evidence="1">Uncharacterized protein</fullName>
    </submittedName>
</protein>
<sequence>MGQFEDDLNLEEKFYNQIFKPWLNSRGNDSVFIRFNAGNIVYETL</sequence>